<dbReference type="EMBL" id="HBHX01008016">
    <property type="protein sequence ID" value="CAE0103782.1"/>
    <property type="molecule type" value="Transcribed_RNA"/>
</dbReference>
<reference evidence="3" key="1">
    <citation type="submission" date="2021-01" db="EMBL/GenBank/DDBJ databases">
        <authorList>
            <person name="Corre E."/>
            <person name="Pelletier E."/>
            <person name="Niang G."/>
            <person name="Scheremetjew M."/>
            <person name="Finn R."/>
            <person name="Kale V."/>
            <person name="Holt S."/>
            <person name="Cochrane G."/>
            <person name="Meng A."/>
            <person name="Brown T."/>
            <person name="Cohen L."/>
        </authorList>
    </citation>
    <scope>NUCLEOTIDE SEQUENCE</scope>
    <source>
        <strain evidence="3">CCMP281</strain>
    </source>
</reference>
<evidence type="ECO:0000313" key="3">
    <source>
        <dbReference type="EMBL" id="CAE0103782.1"/>
    </source>
</evidence>
<gene>
    <name evidence="3" type="ORF">HERI1096_LOCUS4440</name>
</gene>
<organism evidence="3">
    <name type="scientific">Haptolina ericina</name>
    <dbReference type="NCBI Taxonomy" id="156174"/>
    <lineage>
        <taxon>Eukaryota</taxon>
        <taxon>Haptista</taxon>
        <taxon>Haptophyta</taxon>
        <taxon>Prymnesiophyceae</taxon>
        <taxon>Prymnesiales</taxon>
        <taxon>Prymnesiaceae</taxon>
        <taxon>Haptolina</taxon>
    </lineage>
</organism>
<dbReference type="Pfam" id="PF00615">
    <property type="entry name" value="RGS"/>
    <property type="match status" value="1"/>
</dbReference>
<dbReference type="PRINTS" id="PR01301">
    <property type="entry name" value="RGSPROTEIN"/>
</dbReference>
<accession>A0A7S3AGB1</accession>
<dbReference type="AlphaFoldDB" id="A0A7S3AGB1"/>
<dbReference type="SUPFAM" id="SSF48097">
    <property type="entry name" value="Regulator of G-protein signaling, RGS"/>
    <property type="match status" value="1"/>
</dbReference>
<protein>
    <recommendedName>
        <fullName evidence="2">RGS domain-containing protein</fullName>
    </recommendedName>
</protein>
<dbReference type="PANTHER" id="PTHR10845">
    <property type="entry name" value="REGULATOR OF G PROTEIN SIGNALING"/>
    <property type="match status" value="1"/>
</dbReference>
<dbReference type="Gene3D" id="1.10.167.10">
    <property type="entry name" value="Regulator of G-protein Signalling 4, domain 2"/>
    <property type="match status" value="1"/>
</dbReference>
<dbReference type="InterPro" id="IPR044926">
    <property type="entry name" value="RGS_subdomain_2"/>
</dbReference>
<evidence type="ECO:0000256" key="1">
    <source>
        <dbReference type="SAM" id="MobiDB-lite"/>
    </source>
</evidence>
<name>A0A7S3AGB1_9EUKA</name>
<feature type="domain" description="RGS" evidence="2">
    <location>
        <begin position="29"/>
        <end position="157"/>
    </location>
</feature>
<feature type="region of interest" description="Disordered" evidence="1">
    <location>
        <begin position="164"/>
        <end position="184"/>
    </location>
</feature>
<sequence length="184" mass="20157">MGCSQGKPAGAAYQASSVPEILPNDLVLDFGRLMKNPAGREALLEFAQSEYSEENVLFYEKAQRFRKSHLTHDPNTDEEQARAMRKEASALIDEFLKDNAEQALGSLGSNNPFRKGLPENIAPAANMFDSICRAVHKSIEHDIFPRFKQSSFGSALLAKMPSLAKRLSGSSGQSTNRSTHPSEG</sequence>
<dbReference type="InterPro" id="IPR016137">
    <property type="entry name" value="RGS"/>
</dbReference>
<dbReference type="PANTHER" id="PTHR10845:SF235">
    <property type="entry name" value="REGULATOR OF G-PROTEIN SIGNALING RGS-3"/>
    <property type="match status" value="1"/>
</dbReference>
<proteinExistence type="predicted"/>
<dbReference type="InterPro" id="IPR036305">
    <property type="entry name" value="RGS_sf"/>
</dbReference>
<dbReference type="PROSITE" id="PS50132">
    <property type="entry name" value="RGS"/>
    <property type="match status" value="1"/>
</dbReference>
<dbReference type="SMART" id="SM00315">
    <property type="entry name" value="RGS"/>
    <property type="match status" value="1"/>
</dbReference>
<evidence type="ECO:0000259" key="2">
    <source>
        <dbReference type="PROSITE" id="PS50132"/>
    </source>
</evidence>
<feature type="compositionally biased region" description="Polar residues" evidence="1">
    <location>
        <begin position="168"/>
        <end position="184"/>
    </location>
</feature>